<dbReference type="PANTHER" id="PTHR33840:SF1">
    <property type="entry name" value="TLE1 PHOSPHOLIPASE DOMAIN-CONTAINING PROTEIN"/>
    <property type="match status" value="1"/>
</dbReference>
<dbReference type="RefSeq" id="WP_148069509.1">
    <property type="nucleotide sequence ID" value="NZ_VRZA01000006.1"/>
</dbReference>
<evidence type="ECO:0000313" key="3">
    <source>
        <dbReference type="Proteomes" id="UP000321039"/>
    </source>
</evidence>
<reference evidence="2 3" key="1">
    <citation type="submission" date="2019-08" db="EMBL/GenBank/DDBJ databases">
        <title>Parahaliea maris sp. nov., isolated from the surface seawater.</title>
        <authorList>
            <person name="Liu Y."/>
        </authorList>
    </citation>
    <scope>NUCLEOTIDE SEQUENCE [LARGE SCALE GENOMIC DNA]</scope>
    <source>
        <strain evidence="2 3">HSLHS9</strain>
    </source>
</reference>
<keyword evidence="3" id="KW-1185">Reference proteome</keyword>
<name>A0A5C8ZSA9_9GAMM</name>
<dbReference type="AlphaFoldDB" id="A0A5C8ZSA9"/>
<dbReference type="PANTHER" id="PTHR33840">
    <property type="match status" value="1"/>
</dbReference>
<feature type="domain" description="T6SS Phospholipase effector Tle1-like catalytic" evidence="1">
    <location>
        <begin position="3"/>
        <end position="264"/>
    </location>
</feature>
<dbReference type="InterPro" id="IPR018712">
    <property type="entry name" value="Tle1-like_cat"/>
</dbReference>
<proteinExistence type="predicted"/>
<dbReference type="EMBL" id="VRZA01000006">
    <property type="protein sequence ID" value="TXS91275.1"/>
    <property type="molecule type" value="Genomic_DNA"/>
</dbReference>
<organism evidence="2 3">
    <name type="scientific">Parahaliea maris</name>
    <dbReference type="NCBI Taxonomy" id="2716870"/>
    <lineage>
        <taxon>Bacteria</taxon>
        <taxon>Pseudomonadati</taxon>
        <taxon>Pseudomonadota</taxon>
        <taxon>Gammaproteobacteria</taxon>
        <taxon>Cellvibrionales</taxon>
        <taxon>Halieaceae</taxon>
        <taxon>Parahaliea</taxon>
    </lineage>
</organism>
<sequence>MGRNLLVSFDGTWNTPDDNGDIDGNTNTNVRLFYEACAATTQQGRTQLKWYDKGVGTRWYNRLAGGVFGVGLSRNLVQGYTWLVDNYQDGDDIFIIGFSRGAYTARSLVGFLRNAGLIKRTSGGKKQRDELINEAYQLYRARDEGADSPAATRFRAQFSQMVRVRFLGVWDTVGALGIPVNSFDWFNRRYYQFHDTELSSIVENAFHALATDEHRENYAATMWDPKEKPRQTVEQRWFVGAHSNVGGGYKTRTLSNLTLRWMADKAGTCGLALKTTDLPKVSRRNYTGKAIDSYEEFLSGLYRITSDRYYRPIGETANGGEGVDEAVLERYRSDTSYRPKNPVGVHVEGLPDAAIGRIRG</sequence>
<dbReference type="Pfam" id="PF09994">
    <property type="entry name" value="T6SS_Tle1-like_cat"/>
    <property type="match status" value="1"/>
</dbReference>
<dbReference type="InterPro" id="IPR029058">
    <property type="entry name" value="AB_hydrolase_fold"/>
</dbReference>
<dbReference type="Proteomes" id="UP000321039">
    <property type="component" value="Unassembled WGS sequence"/>
</dbReference>
<evidence type="ECO:0000313" key="2">
    <source>
        <dbReference type="EMBL" id="TXS91275.1"/>
    </source>
</evidence>
<evidence type="ECO:0000259" key="1">
    <source>
        <dbReference type="Pfam" id="PF09994"/>
    </source>
</evidence>
<accession>A0A5C8ZSA9</accession>
<protein>
    <submittedName>
        <fullName evidence="2">DUF2235 domain-containing protein</fullName>
    </submittedName>
</protein>
<gene>
    <name evidence="2" type="ORF">FV139_16185</name>
</gene>
<dbReference type="SUPFAM" id="SSF53474">
    <property type="entry name" value="alpha/beta-Hydrolases"/>
    <property type="match status" value="1"/>
</dbReference>
<comment type="caution">
    <text evidence="2">The sequence shown here is derived from an EMBL/GenBank/DDBJ whole genome shotgun (WGS) entry which is preliminary data.</text>
</comment>